<name>A0A940WS11_9BACI</name>
<gene>
    <name evidence="2" type="ORF">J7W16_06215</name>
</gene>
<comment type="caution">
    <text evidence="2">The sequence shown here is derived from an EMBL/GenBank/DDBJ whole genome shotgun (WGS) entry which is preliminary data.</text>
</comment>
<dbReference type="Proteomes" id="UP000678228">
    <property type="component" value="Unassembled WGS sequence"/>
</dbReference>
<evidence type="ECO:0000256" key="1">
    <source>
        <dbReference type="SAM" id="MobiDB-lite"/>
    </source>
</evidence>
<sequence>MIKEIKNGTYFDGRNVDKSKMFKQKPKSQYLISPNEKRSTETRYPFFPYQ</sequence>
<dbReference type="AlphaFoldDB" id="A0A940WS11"/>
<evidence type="ECO:0000313" key="2">
    <source>
        <dbReference type="EMBL" id="MBP3950723.1"/>
    </source>
</evidence>
<organism evidence="2 3">
    <name type="scientific">Halalkalibacter suaedae</name>
    <dbReference type="NCBI Taxonomy" id="2822140"/>
    <lineage>
        <taxon>Bacteria</taxon>
        <taxon>Bacillati</taxon>
        <taxon>Bacillota</taxon>
        <taxon>Bacilli</taxon>
        <taxon>Bacillales</taxon>
        <taxon>Bacillaceae</taxon>
        <taxon>Halalkalibacter</taxon>
    </lineage>
</organism>
<protein>
    <submittedName>
        <fullName evidence="2">Uncharacterized protein</fullName>
    </submittedName>
</protein>
<proteinExistence type="predicted"/>
<keyword evidence="3" id="KW-1185">Reference proteome</keyword>
<dbReference type="EMBL" id="JAGKSQ010000002">
    <property type="protein sequence ID" value="MBP3950723.1"/>
    <property type="molecule type" value="Genomic_DNA"/>
</dbReference>
<dbReference type="RefSeq" id="WP_210596405.1">
    <property type="nucleotide sequence ID" value="NZ_JAGKSQ010000002.1"/>
</dbReference>
<accession>A0A940WS11</accession>
<reference evidence="2" key="1">
    <citation type="submission" date="2021-03" db="EMBL/GenBank/DDBJ databases">
        <title>Bacillus suaedae sp. nov., isolated from Suaeda aralocaspica.</title>
        <authorList>
            <person name="Lei R.F.R."/>
        </authorList>
    </citation>
    <scope>NUCLEOTIDE SEQUENCE</scope>
    <source>
        <strain evidence="2">YZJH907-2</strain>
    </source>
</reference>
<evidence type="ECO:0000313" key="3">
    <source>
        <dbReference type="Proteomes" id="UP000678228"/>
    </source>
</evidence>
<feature type="region of interest" description="Disordered" evidence="1">
    <location>
        <begin position="1"/>
        <end position="50"/>
    </location>
</feature>